<dbReference type="EMBL" id="CCFA01002299">
    <property type="protein sequence ID" value="CDS00262.1"/>
    <property type="molecule type" value="Genomic_DNA"/>
</dbReference>
<dbReference type="Proteomes" id="UP000242770">
    <property type="component" value="Unassembled WGS sequence"/>
</dbReference>
<protein>
    <submittedName>
        <fullName evidence="1">Uncharacterized protein</fullName>
    </submittedName>
</protein>
<accession>A0A0F7S006</accession>
<evidence type="ECO:0000313" key="1">
    <source>
        <dbReference type="EMBL" id="CDS00262.1"/>
    </source>
</evidence>
<keyword evidence="2" id="KW-1185">Reference proteome</keyword>
<organism evidence="1 2">
    <name type="scientific">Sporisorium scitamineum</name>
    <dbReference type="NCBI Taxonomy" id="49012"/>
    <lineage>
        <taxon>Eukaryota</taxon>
        <taxon>Fungi</taxon>
        <taxon>Dikarya</taxon>
        <taxon>Basidiomycota</taxon>
        <taxon>Ustilaginomycotina</taxon>
        <taxon>Ustilaginomycetes</taxon>
        <taxon>Ustilaginales</taxon>
        <taxon>Ustilaginaceae</taxon>
        <taxon>Sporisorium</taxon>
    </lineage>
</organism>
<evidence type="ECO:0000313" key="2">
    <source>
        <dbReference type="Proteomes" id="UP000242770"/>
    </source>
</evidence>
<reference evidence="2" key="1">
    <citation type="submission" date="2014-06" db="EMBL/GenBank/DDBJ databases">
        <authorList>
            <person name="Berkman P.J."/>
        </authorList>
    </citation>
    <scope>NUCLEOTIDE SEQUENCE [LARGE SCALE GENOMIC DNA]</scope>
</reference>
<name>A0A0F7S006_9BASI</name>
<dbReference type="AlphaFoldDB" id="A0A0F7S006"/>
<proteinExistence type="predicted"/>
<gene>
    <name evidence="1" type="primary">SSCI39250.1</name>
</gene>
<sequence length="37" mass="4412">MFSIGPDPSAGKWFDYGVNGRDDQHECWEENQMQLHW</sequence>